<dbReference type="Gene3D" id="2.60.40.790">
    <property type="match status" value="1"/>
</dbReference>
<protein>
    <submittedName>
        <fullName evidence="5">Molecular chaperone IbpA, HSP20 family</fullName>
    </submittedName>
</protein>
<proteinExistence type="inferred from homology"/>
<accession>A0A1M6H3Q5</accession>
<dbReference type="Pfam" id="PF00011">
    <property type="entry name" value="HSP20"/>
    <property type="match status" value="1"/>
</dbReference>
<feature type="compositionally biased region" description="Basic and acidic residues" evidence="3">
    <location>
        <begin position="1"/>
        <end position="22"/>
    </location>
</feature>
<keyword evidence="6" id="KW-1185">Reference proteome</keyword>
<evidence type="ECO:0000256" key="3">
    <source>
        <dbReference type="SAM" id="MobiDB-lite"/>
    </source>
</evidence>
<feature type="domain" description="SHSP" evidence="4">
    <location>
        <begin position="22"/>
        <end position="130"/>
    </location>
</feature>
<gene>
    <name evidence="5" type="ORF">SAMN02745165_01675</name>
</gene>
<dbReference type="OrthoDB" id="9792695at2"/>
<evidence type="ECO:0000313" key="6">
    <source>
        <dbReference type="Proteomes" id="UP000184171"/>
    </source>
</evidence>
<feature type="region of interest" description="Disordered" evidence="3">
    <location>
        <begin position="1"/>
        <end position="23"/>
    </location>
</feature>
<sequence>MAAQEMAKRQETTPSQHEETRTLGRVWTPAVDIFESDDKIILVADMPGVDKNGLDINLEKGVLTINGEVSIEKRGKPVLREFSAANYYRQFKISEQIDAEKTTADLNNGVLTLDIPKAESAKPKKIEIRH</sequence>
<dbReference type="PANTHER" id="PTHR11527">
    <property type="entry name" value="HEAT-SHOCK PROTEIN 20 FAMILY MEMBER"/>
    <property type="match status" value="1"/>
</dbReference>
<dbReference type="InterPro" id="IPR008978">
    <property type="entry name" value="HSP20-like_chaperone"/>
</dbReference>
<dbReference type="STRING" id="1122189.SAMN02745165_01675"/>
<evidence type="ECO:0000256" key="2">
    <source>
        <dbReference type="RuleBase" id="RU003616"/>
    </source>
</evidence>
<dbReference type="EMBL" id="FQZT01000005">
    <property type="protein sequence ID" value="SHJ16861.1"/>
    <property type="molecule type" value="Genomic_DNA"/>
</dbReference>
<dbReference type="InterPro" id="IPR002068">
    <property type="entry name" value="A-crystallin/Hsp20_dom"/>
</dbReference>
<comment type="similarity">
    <text evidence="1 2">Belongs to the small heat shock protein (HSP20) family.</text>
</comment>
<dbReference type="RefSeq" id="WP_072907796.1">
    <property type="nucleotide sequence ID" value="NZ_FQZT01000005.1"/>
</dbReference>
<dbReference type="InterPro" id="IPR031107">
    <property type="entry name" value="Small_HSP"/>
</dbReference>
<dbReference type="SUPFAM" id="SSF49764">
    <property type="entry name" value="HSP20-like chaperones"/>
    <property type="match status" value="1"/>
</dbReference>
<name>A0A1M6H3Q5_MALRU</name>
<dbReference type="PROSITE" id="PS01031">
    <property type="entry name" value="SHSP"/>
    <property type="match status" value="1"/>
</dbReference>
<evidence type="ECO:0000313" key="5">
    <source>
        <dbReference type="EMBL" id="SHJ16861.1"/>
    </source>
</evidence>
<reference evidence="5 6" key="1">
    <citation type="submission" date="2016-11" db="EMBL/GenBank/DDBJ databases">
        <authorList>
            <person name="Jaros S."/>
            <person name="Januszkiewicz K."/>
            <person name="Wedrychowicz H."/>
        </authorList>
    </citation>
    <scope>NUCLEOTIDE SEQUENCE [LARGE SCALE GENOMIC DNA]</scope>
    <source>
        <strain evidence="5 6">DSM 5091</strain>
    </source>
</reference>
<organism evidence="5 6">
    <name type="scientific">Malonomonas rubra DSM 5091</name>
    <dbReference type="NCBI Taxonomy" id="1122189"/>
    <lineage>
        <taxon>Bacteria</taxon>
        <taxon>Pseudomonadati</taxon>
        <taxon>Thermodesulfobacteriota</taxon>
        <taxon>Desulfuromonadia</taxon>
        <taxon>Desulfuromonadales</taxon>
        <taxon>Geopsychrobacteraceae</taxon>
        <taxon>Malonomonas</taxon>
    </lineage>
</organism>
<evidence type="ECO:0000259" key="4">
    <source>
        <dbReference type="PROSITE" id="PS01031"/>
    </source>
</evidence>
<dbReference type="AlphaFoldDB" id="A0A1M6H3Q5"/>
<evidence type="ECO:0000256" key="1">
    <source>
        <dbReference type="PROSITE-ProRule" id="PRU00285"/>
    </source>
</evidence>
<dbReference type="Proteomes" id="UP000184171">
    <property type="component" value="Unassembled WGS sequence"/>
</dbReference>
<dbReference type="CDD" id="cd06464">
    <property type="entry name" value="ACD_sHsps-like"/>
    <property type="match status" value="1"/>
</dbReference>